<gene>
    <name evidence="1" type="ORF">SNAT2548_LOCUS11773</name>
</gene>
<protein>
    <submittedName>
        <fullName evidence="1">Uncharacterized protein</fullName>
    </submittedName>
</protein>
<dbReference type="AlphaFoldDB" id="A0A812LH21"/>
<evidence type="ECO:0000313" key="1">
    <source>
        <dbReference type="EMBL" id="CAE7246853.1"/>
    </source>
</evidence>
<reference evidence="1" key="1">
    <citation type="submission" date="2021-02" db="EMBL/GenBank/DDBJ databases">
        <authorList>
            <person name="Dougan E. K."/>
            <person name="Rhodes N."/>
            <person name="Thang M."/>
            <person name="Chan C."/>
        </authorList>
    </citation>
    <scope>NUCLEOTIDE SEQUENCE</scope>
</reference>
<sequence>MPRQSGADTGCSEWLNNCMSIICNFAGSGSFKKTKASFWIACDETDELQKHDWLRAAPAEGMDFSDQQLEPDFFYLTEKAACHLKVVLEYSRRANLGHYTASFDEPGKLSVLELIHFLAANAWAEEVCPAGKITQKPPVTARGPWVWYSQPKKAPARAYLLVLAQCTRIWNTCAEIHHGQVNKHPGKDCMCLVLSAEC</sequence>
<evidence type="ECO:0000313" key="2">
    <source>
        <dbReference type="Proteomes" id="UP000604046"/>
    </source>
</evidence>
<proteinExistence type="predicted"/>
<name>A0A812LH21_9DINO</name>
<dbReference type="EMBL" id="CAJNDS010001096">
    <property type="protein sequence ID" value="CAE7246853.1"/>
    <property type="molecule type" value="Genomic_DNA"/>
</dbReference>
<dbReference type="Proteomes" id="UP000604046">
    <property type="component" value="Unassembled WGS sequence"/>
</dbReference>
<keyword evidence="2" id="KW-1185">Reference proteome</keyword>
<comment type="caution">
    <text evidence="1">The sequence shown here is derived from an EMBL/GenBank/DDBJ whole genome shotgun (WGS) entry which is preliminary data.</text>
</comment>
<accession>A0A812LH21</accession>
<organism evidence="1 2">
    <name type="scientific">Symbiodinium natans</name>
    <dbReference type="NCBI Taxonomy" id="878477"/>
    <lineage>
        <taxon>Eukaryota</taxon>
        <taxon>Sar</taxon>
        <taxon>Alveolata</taxon>
        <taxon>Dinophyceae</taxon>
        <taxon>Suessiales</taxon>
        <taxon>Symbiodiniaceae</taxon>
        <taxon>Symbiodinium</taxon>
    </lineage>
</organism>